<dbReference type="CDD" id="cd02152">
    <property type="entry name" value="OAT"/>
    <property type="match status" value="1"/>
</dbReference>
<dbReference type="Pfam" id="PF01960">
    <property type="entry name" value="ArgJ"/>
    <property type="match status" value="1"/>
</dbReference>
<feature type="binding site" evidence="6">
    <location>
        <position position="160"/>
    </location>
    <ligand>
        <name>substrate</name>
    </ligand>
</feature>
<evidence type="ECO:0000256" key="4">
    <source>
        <dbReference type="ARBA" id="ARBA00022813"/>
    </source>
</evidence>
<name>A0ABP7TB35_9BURK</name>
<comment type="catalytic activity">
    <reaction evidence="6">
        <text>N(2)-acetyl-L-ornithine + L-glutamate = N-acetyl-L-glutamate + L-ornithine</text>
        <dbReference type="Rhea" id="RHEA:15349"/>
        <dbReference type="ChEBI" id="CHEBI:29985"/>
        <dbReference type="ChEBI" id="CHEBI:44337"/>
        <dbReference type="ChEBI" id="CHEBI:46911"/>
        <dbReference type="ChEBI" id="CHEBI:57805"/>
        <dbReference type="EC" id="2.3.1.35"/>
    </reaction>
</comment>
<dbReference type="Gene3D" id="3.10.20.340">
    <property type="entry name" value="ArgJ beta chain, C-terminal domain"/>
    <property type="match status" value="1"/>
</dbReference>
<feature type="site" description="Involved in the stabilization of negative charge on the oxyanion by the formation of the oxyanion hole" evidence="6">
    <location>
        <position position="123"/>
    </location>
</feature>
<proteinExistence type="inferred from homology"/>
<dbReference type="InterPro" id="IPR042195">
    <property type="entry name" value="ArgJ_beta_C"/>
</dbReference>
<organism evidence="7 8">
    <name type="scientific">Actimicrobium antarcticum</name>
    <dbReference type="NCBI Taxonomy" id="1051899"/>
    <lineage>
        <taxon>Bacteria</taxon>
        <taxon>Pseudomonadati</taxon>
        <taxon>Pseudomonadota</taxon>
        <taxon>Betaproteobacteria</taxon>
        <taxon>Burkholderiales</taxon>
        <taxon>Oxalobacteraceae</taxon>
        <taxon>Actimicrobium</taxon>
    </lineage>
</organism>
<feature type="binding site" evidence="6">
    <location>
        <position position="283"/>
    </location>
    <ligand>
        <name>substrate</name>
    </ligand>
</feature>
<comment type="similarity">
    <text evidence="1 6">Belongs to the ArgJ family.</text>
</comment>
<feature type="chain" id="PRO_5044899181" description="Arginine biosynthesis bifunctional protein ArgJ alpha chain" evidence="6">
    <location>
        <begin position="1"/>
        <end position="196"/>
    </location>
</feature>
<comment type="function">
    <text evidence="6">Catalyzes two activities which are involved in the cyclic version of arginine biosynthesis: the synthesis of N-acetylglutamate from glutamate and acetyl-CoA as the acetyl donor, and of ornithine by transacetylation between N(2)-acetylornithine and glutamate.</text>
</comment>
<dbReference type="SUPFAM" id="SSF56266">
    <property type="entry name" value="DmpA/ArgJ-like"/>
    <property type="match status" value="1"/>
</dbReference>
<dbReference type="InterPro" id="IPR002813">
    <property type="entry name" value="Arg_biosynth_ArgJ"/>
</dbReference>
<feature type="active site" description="Nucleophile" evidence="6">
    <location>
        <position position="197"/>
    </location>
</feature>
<dbReference type="PANTHER" id="PTHR23100">
    <property type="entry name" value="ARGININE BIOSYNTHESIS BIFUNCTIONAL PROTEIN ARGJ"/>
    <property type="match status" value="1"/>
</dbReference>
<dbReference type="Gene3D" id="3.60.70.12">
    <property type="entry name" value="L-amino peptidase D-ALA esterase/amidase"/>
    <property type="match status" value="1"/>
</dbReference>
<dbReference type="RefSeq" id="WP_344763262.1">
    <property type="nucleotide sequence ID" value="NZ_BAAAZE010000008.1"/>
</dbReference>
<evidence type="ECO:0000256" key="5">
    <source>
        <dbReference type="ARBA" id="ARBA00023315"/>
    </source>
</evidence>
<sequence length="412" mass="43148">MAVNSPLPIAANLKPVTGIELGHAEAGVRKAHRKDVLVMTLAPTATVAGVFTTNRFCAAPVQVCKAHLEGLHISGAPIRALVINTGNANAGTGETGLASANAVCSALADLLGCEASQVLPFSTGVILEPLPVDRVTAGLPQALTNLKADNWYNAAETIMTTDTQPKAASATVVINGETITLTGISKGAGMIKPNMATMLGFLATDAGVAQNVLEHMVKQAADQSFNCITIDGDTSTNDSFMLIATGTASLQVTDIASPDYAVLAEAVTTISRQLAQMIVRDGEGATKFITITVEDGVSVEECRKIAYSIGHSPLVKTAFFASDPNLGRILAAIGYAGVDDLDVSKLDLYLDDVLVARNGGRNPAYQEQDGQRVMKQSEITVRVKLGRGTACATIWTCDLSHDYVTINADYRS</sequence>
<evidence type="ECO:0000313" key="7">
    <source>
        <dbReference type="EMBL" id="GAA4023447.1"/>
    </source>
</evidence>
<comment type="subunit">
    <text evidence="2 6">Heterotetramer of two alpha and two beta chains.</text>
</comment>
<reference evidence="8" key="1">
    <citation type="journal article" date="2019" name="Int. J. Syst. Evol. Microbiol.">
        <title>The Global Catalogue of Microorganisms (GCM) 10K type strain sequencing project: providing services to taxonomists for standard genome sequencing and annotation.</title>
        <authorList>
            <consortium name="The Broad Institute Genomics Platform"/>
            <consortium name="The Broad Institute Genome Sequencing Center for Infectious Disease"/>
            <person name="Wu L."/>
            <person name="Ma J."/>
        </authorList>
    </citation>
    <scope>NUCLEOTIDE SEQUENCE [LARGE SCALE GENOMIC DNA]</scope>
    <source>
        <strain evidence="8">JCM 16673</strain>
    </source>
</reference>
<dbReference type="InterPro" id="IPR016117">
    <property type="entry name" value="ArgJ-like_dom_sf"/>
</dbReference>
<feature type="binding site" evidence="6">
    <location>
        <position position="407"/>
    </location>
    <ligand>
        <name>substrate</name>
    </ligand>
</feature>
<dbReference type="PANTHER" id="PTHR23100:SF0">
    <property type="entry name" value="ARGININE BIOSYNTHESIS BIFUNCTIONAL PROTEIN ARGJ, MITOCHONDRIAL"/>
    <property type="match status" value="1"/>
</dbReference>
<evidence type="ECO:0000256" key="1">
    <source>
        <dbReference type="ARBA" id="ARBA00006774"/>
    </source>
</evidence>
<feature type="site" description="Involved in the stabilization of negative charge on the oxyanion by the formation of the oxyanion hole" evidence="6">
    <location>
        <position position="124"/>
    </location>
</feature>
<feature type="binding site" evidence="6">
    <location>
        <position position="412"/>
    </location>
    <ligand>
        <name>substrate</name>
    </ligand>
</feature>
<comment type="pathway">
    <text evidence="6">Amino-acid biosynthesis; L-arginine biosynthesis; N(2)-acetyl-L-ornithine from L-glutamate: step 1/4.</text>
</comment>
<feature type="site" description="Cleavage; by autolysis" evidence="6">
    <location>
        <begin position="196"/>
        <end position="197"/>
    </location>
</feature>
<accession>A0ABP7TB35</accession>
<keyword evidence="6" id="KW-0055">Arginine biosynthesis</keyword>
<keyword evidence="3 6" id="KW-0808">Transferase</keyword>
<gene>
    <name evidence="6 7" type="primary">argJ</name>
    <name evidence="7" type="ORF">GCM10022212_21080</name>
</gene>
<dbReference type="NCBIfam" id="TIGR00120">
    <property type="entry name" value="ArgJ"/>
    <property type="match status" value="1"/>
</dbReference>
<comment type="catalytic activity">
    <reaction evidence="6">
        <text>L-glutamate + acetyl-CoA = N-acetyl-L-glutamate + CoA + H(+)</text>
        <dbReference type="Rhea" id="RHEA:24292"/>
        <dbReference type="ChEBI" id="CHEBI:15378"/>
        <dbReference type="ChEBI" id="CHEBI:29985"/>
        <dbReference type="ChEBI" id="CHEBI:44337"/>
        <dbReference type="ChEBI" id="CHEBI:57287"/>
        <dbReference type="ChEBI" id="CHEBI:57288"/>
        <dbReference type="EC" id="2.3.1.1"/>
    </reaction>
</comment>
<keyword evidence="8" id="KW-1185">Reference proteome</keyword>
<feature type="binding site" evidence="6">
    <location>
        <position position="197"/>
    </location>
    <ligand>
        <name>substrate</name>
    </ligand>
</feature>
<evidence type="ECO:0000313" key="8">
    <source>
        <dbReference type="Proteomes" id="UP001501353"/>
    </source>
</evidence>
<keyword evidence="5 6" id="KW-0012">Acyltransferase</keyword>
<dbReference type="HAMAP" id="MF_01106">
    <property type="entry name" value="ArgJ"/>
    <property type="match status" value="1"/>
</dbReference>
<keyword evidence="6" id="KW-0963">Cytoplasm</keyword>
<protein>
    <recommendedName>
        <fullName evidence="6">Arginine biosynthesis bifunctional protein ArgJ</fullName>
    </recommendedName>
    <domain>
        <recommendedName>
            <fullName evidence="6">Glutamate N-acetyltransferase</fullName>
            <ecNumber evidence="6">2.3.1.35</ecNumber>
        </recommendedName>
        <alternativeName>
            <fullName evidence="6">Ornithine acetyltransferase</fullName>
            <shortName evidence="6">OATase</shortName>
        </alternativeName>
        <alternativeName>
            <fullName evidence="6">Ornithine transacetylase</fullName>
        </alternativeName>
    </domain>
    <domain>
        <recommendedName>
            <fullName evidence="6">Amino-acid acetyltransferase</fullName>
            <ecNumber evidence="6">2.3.1.1</ecNumber>
        </recommendedName>
        <alternativeName>
            <fullName evidence="6">N-acetylglutamate synthase</fullName>
            <shortName evidence="6">AGSase</shortName>
        </alternativeName>
    </domain>
    <component>
        <recommendedName>
            <fullName evidence="6">Arginine biosynthesis bifunctional protein ArgJ alpha chain</fullName>
        </recommendedName>
    </component>
    <component>
        <recommendedName>
            <fullName evidence="6">Arginine biosynthesis bifunctional protein ArgJ beta chain</fullName>
        </recommendedName>
    </component>
</protein>
<dbReference type="NCBIfam" id="NF003802">
    <property type="entry name" value="PRK05388.1"/>
    <property type="match status" value="1"/>
</dbReference>
<dbReference type="EC" id="2.3.1.35" evidence="6"/>
<comment type="subcellular location">
    <subcellularLocation>
        <location evidence="6">Cytoplasm</location>
    </subcellularLocation>
</comment>
<dbReference type="EMBL" id="BAAAZE010000008">
    <property type="protein sequence ID" value="GAA4023447.1"/>
    <property type="molecule type" value="Genomic_DNA"/>
</dbReference>
<keyword evidence="6" id="KW-0511">Multifunctional enzyme</keyword>
<keyword evidence="6" id="KW-0028">Amino-acid biosynthesis</keyword>
<keyword evidence="4 6" id="KW-0068">Autocatalytic cleavage</keyword>
<feature type="chain" id="PRO_5044899180" description="Arginine biosynthesis bifunctional protein ArgJ beta chain" evidence="6">
    <location>
        <begin position="197"/>
        <end position="412"/>
    </location>
</feature>
<comment type="caution">
    <text evidence="7">The sequence shown here is derived from an EMBL/GenBank/DDBJ whole genome shotgun (WGS) entry which is preliminary data.</text>
</comment>
<evidence type="ECO:0000256" key="3">
    <source>
        <dbReference type="ARBA" id="ARBA00022679"/>
    </source>
</evidence>
<dbReference type="EC" id="2.3.1.1" evidence="6"/>
<evidence type="ECO:0000256" key="2">
    <source>
        <dbReference type="ARBA" id="ARBA00011475"/>
    </source>
</evidence>
<feature type="binding site" evidence="6">
    <location>
        <position position="186"/>
    </location>
    <ligand>
        <name>substrate</name>
    </ligand>
</feature>
<evidence type="ECO:0000256" key="6">
    <source>
        <dbReference type="HAMAP-Rule" id="MF_01106"/>
    </source>
</evidence>
<comment type="pathway">
    <text evidence="6">Amino-acid biosynthesis; L-arginine biosynthesis; L-ornithine and N-acetyl-L-glutamate from L-glutamate and N(2)-acetyl-L-ornithine (cyclic): step 1/1.</text>
</comment>
<dbReference type="Proteomes" id="UP001501353">
    <property type="component" value="Unassembled WGS sequence"/>
</dbReference>